<dbReference type="CDD" id="cd00130">
    <property type="entry name" value="PAS"/>
    <property type="match status" value="1"/>
</dbReference>
<dbReference type="PANTHER" id="PTHR47429">
    <property type="entry name" value="PROTEIN TWIN LOV 1"/>
    <property type="match status" value="1"/>
</dbReference>
<organism evidence="6 7">
    <name type="scientific">Methylorubrum extorquens</name>
    <name type="common">Methylobacterium dichloromethanicum</name>
    <name type="synonym">Methylobacterium extorquens</name>
    <dbReference type="NCBI Taxonomy" id="408"/>
    <lineage>
        <taxon>Bacteria</taxon>
        <taxon>Pseudomonadati</taxon>
        <taxon>Pseudomonadota</taxon>
        <taxon>Alphaproteobacteria</taxon>
        <taxon>Hyphomicrobiales</taxon>
        <taxon>Methylobacteriaceae</taxon>
        <taxon>Methylorubrum</taxon>
    </lineage>
</organism>
<evidence type="ECO:0000256" key="4">
    <source>
        <dbReference type="SAM" id="MobiDB-lite"/>
    </source>
</evidence>
<name>A0AAX3WLX2_METEX</name>
<evidence type="ECO:0000256" key="2">
    <source>
        <dbReference type="ARBA" id="ARBA00022643"/>
    </source>
</evidence>
<protein>
    <submittedName>
        <fullName evidence="6">PAS domain-containing protein</fullName>
    </submittedName>
</protein>
<evidence type="ECO:0000256" key="3">
    <source>
        <dbReference type="ARBA" id="ARBA00022991"/>
    </source>
</evidence>
<dbReference type="Gene3D" id="3.30.450.20">
    <property type="entry name" value="PAS domain"/>
    <property type="match status" value="1"/>
</dbReference>
<sequence length="158" mass="17425">MTIVELVRMFAEPLDLAIVLTDIDLERPGPTILYANPAFARMSGYAAQEVLGNSPRLLQGSGTSREATRMVARALRAEGRFRGVLQNYRKSGEAYLCEIDVRAILDRAGRPEVFIAFEREVVRRRGRPSLDAAGRYRPLTQTSPACPAPLSAGTDLFT</sequence>
<dbReference type="NCBIfam" id="TIGR00229">
    <property type="entry name" value="sensory_box"/>
    <property type="match status" value="1"/>
</dbReference>
<evidence type="ECO:0000313" key="7">
    <source>
        <dbReference type="Proteomes" id="UP001223720"/>
    </source>
</evidence>
<evidence type="ECO:0000259" key="5">
    <source>
        <dbReference type="PROSITE" id="PS50112"/>
    </source>
</evidence>
<dbReference type="EMBL" id="CP073633">
    <property type="protein sequence ID" value="WHQ72582.1"/>
    <property type="molecule type" value="Genomic_DNA"/>
</dbReference>
<dbReference type="Pfam" id="PF13426">
    <property type="entry name" value="PAS_9"/>
    <property type="match status" value="1"/>
</dbReference>
<evidence type="ECO:0000313" key="6">
    <source>
        <dbReference type="EMBL" id="WHQ72582.1"/>
    </source>
</evidence>
<dbReference type="PANTHER" id="PTHR47429:SF2">
    <property type="entry name" value="PROTEIN TWIN LOV 1"/>
    <property type="match status" value="1"/>
</dbReference>
<keyword evidence="3" id="KW-0157">Chromophore</keyword>
<evidence type="ECO:0000256" key="1">
    <source>
        <dbReference type="ARBA" id="ARBA00022630"/>
    </source>
</evidence>
<dbReference type="PROSITE" id="PS50112">
    <property type="entry name" value="PAS"/>
    <property type="match status" value="1"/>
</dbReference>
<dbReference type="InterPro" id="IPR035965">
    <property type="entry name" value="PAS-like_dom_sf"/>
</dbReference>
<gene>
    <name evidence="6" type="ORF">KEC54_00350</name>
</gene>
<dbReference type="SUPFAM" id="SSF55785">
    <property type="entry name" value="PYP-like sensor domain (PAS domain)"/>
    <property type="match status" value="1"/>
</dbReference>
<dbReference type="Proteomes" id="UP001223720">
    <property type="component" value="Chromosome"/>
</dbReference>
<accession>A0AAX3WLX2</accession>
<keyword evidence="2" id="KW-0288">FMN</keyword>
<proteinExistence type="predicted"/>
<keyword evidence="1" id="KW-0285">Flavoprotein</keyword>
<dbReference type="InterPro" id="IPR000014">
    <property type="entry name" value="PAS"/>
</dbReference>
<feature type="domain" description="PAS" evidence="5">
    <location>
        <begin position="3"/>
        <end position="54"/>
    </location>
</feature>
<reference evidence="6" key="1">
    <citation type="journal article" date="2022" name="Biotechnol. Bioprocess Eng.">
        <title>Pan-genome Analysis Reveals Comparative Genomic Features of Central Metabolic Pathways in Methylorubrum extorquens.</title>
        <authorList>
            <person name="Lee G.M."/>
            <person name="Scott-Nevros Z.K."/>
            <person name="Lee S.-M."/>
            <person name="Kim D."/>
        </authorList>
    </citation>
    <scope>NUCLEOTIDE SEQUENCE</scope>
    <source>
        <strain evidence="6">ATCC 55366</strain>
    </source>
</reference>
<dbReference type="AlphaFoldDB" id="A0AAX3WLX2"/>
<feature type="region of interest" description="Disordered" evidence="4">
    <location>
        <begin position="133"/>
        <end position="158"/>
    </location>
</feature>